<evidence type="ECO:0000313" key="3">
    <source>
        <dbReference type="EMBL" id="EFH66717.1"/>
    </source>
</evidence>
<dbReference type="Pfam" id="PF03931">
    <property type="entry name" value="Skp1_POZ"/>
    <property type="match status" value="1"/>
</dbReference>
<keyword evidence="1" id="KW-0472">Membrane</keyword>
<dbReference type="Gramene" id="fgenesh1_pg.C_scaffold_1001976">
    <property type="protein sequence ID" value="fgenesh1_pg.C_scaffold_1001976"/>
    <property type="gene ID" value="fgenesh1_pg.C_scaffold_1001976"/>
</dbReference>
<proteinExistence type="predicted"/>
<name>D7KKT7_ARALL</name>
<feature type="transmembrane region" description="Helical" evidence="1">
    <location>
        <begin position="82"/>
        <end position="100"/>
    </location>
</feature>
<dbReference type="AlphaFoldDB" id="D7KKT7"/>
<keyword evidence="4" id="KW-1185">Reference proteome</keyword>
<evidence type="ECO:0000313" key="4">
    <source>
        <dbReference type="Proteomes" id="UP000008694"/>
    </source>
</evidence>
<organism evidence="4">
    <name type="scientific">Arabidopsis lyrata subsp. lyrata</name>
    <name type="common">Lyre-leaved rock-cress</name>
    <dbReference type="NCBI Taxonomy" id="81972"/>
    <lineage>
        <taxon>Eukaryota</taxon>
        <taxon>Viridiplantae</taxon>
        <taxon>Streptophyta</taxon>
        <taxon>Embryophyta</taxon>
        <taxon>Tracheophyta</taxon>
        <taxon>Spermatophyta</taxon>
        <taxon>Magnoliopsida</taxon>
        <taxon>eudicotyledons</taxon>
        <taxon>Gunneridae</taxon>
        <taxon>Pentapetalae</taxon>
        <taxon>rosids</taxon>
        <taxon>malvids</taxon>
        <taxon>Brassicales</taxon>
        <taxon>Brassicaceae</taxon>
        <taxon>Camelineae</taxon>
        <taxon>Arabidopsis</taxon>
    </lineage>
</organism>
<sequence>MSTSSDDMTVEVISNDNKSFTVPAKRLMQSKLLSFMIGDLFIEPKKIPEKKATAYLAIDWLLELLVEAFANRRQEKFVCDTRVVAVVLLLMYSVTHYLQAQ</sequence>
<accession>D7KKT7</accession>
<dbReference type="EMBL" id="GL348713">
    <property type="protein sequence ID" value="EFH66717.1"/>
    <property type="molecule type" value="Genomic_DNA"/>
</dbReference>
<dbReference type="GO" id="GO:0006511">
    <property type="term" value="P:ubiquitin-dependent protein catabolic process"/>
    <property type="evidence" value="ECO:0007669"/>
    <property type="project" value="InterPro"/>
</dbReference>
<gene>
    <name evidence="3" type="ORF">ARALYDRAFT_335411</name>
</gene>
<keyword evidence="1" id="KW-1133">Transmembrane helix</keyword>
<evidence type="ECO:0000259" key="2">
    <source>
        <dbReference type="Pfam" id="PF03931"/>
    </source>
</evidence>
<evidence type="ECO:0000256" key="1">
    <source>
        <dbReference type="SAM" id="Phobius"/>
    </source>
</evidence>
<dbReference type="HOGENOM" id="CLU_2295523_0_0_1"/>
<protein>
    <submittedName>
        <fullName evidence="3">Predicted protein</fullName>
    </submittedName>
</protein>
<dbReference type="Proteomes" id="UP000008694">
    <property type="component" value="Unassembled WGS sequence"/>
</dbReference>
<reference evidence="4" key="1">
    <citation type="journal article" date="2011" name="Nat. Genet.">
        <title>The Arabidopsis lyrata genome sequence and the basis of rapid genome size change.</title>
        <authorList>
            <person name="Hu T.T."/>
            <person name="Pattyn P."/>
            <person name="Bakker E.G."/>
            <person name="Cao J."/>
            <person name="Cheng J.-F."/>
            <person name="Clark R.M."/>
            <person name="Fahlgren N."/>
            <person name="Fawcett J.A."/>
            <person name="Grimwood J."/>
            <person name="Gundlach H."/>
            <person name="Haberer G."/>
            <person name="Hollister J.D."/>
            <person name="Ossowski S."/>
            <person name="Ottilar R.P."/>
            <person name="Salamov A.A."/>
            <person name="Schneeberger K."/>
            <person name="Spannagl M."/>
            <person name="Wang X."/>
            <person name="Yang L."/>
            <person name="Nasrallah M.E."/>
            <person name="Bergelson J."/>
            <person name="Carrington J.C."/>
            <person name="Gaut B.S."/>
            <person name="Schmutz J."/>
            <person name="Mayer K.F.X."/>
            <person name="Van de Peer Y."/>
            <person name="Grigoriev I.V."/>
            <person name="Nordborg M."/>
            <person name="Weigel D."/>
            <person name="Guo Y.-L."/>
        </authorList>
    </citation>
    <scope>NUCLEOTIDE SEQUENCE [LARGE SCALE GENOMIC DNA]</scope>
    <source>
        <strain evidence="4">cv. MN47</strain>
    </source>
</reference>
<keyword evidence="1" id="KW-0812">Transmembrane</keyword>
<feature type="domain" description="SKP1 component POZ" evidence="2">
    <location>
        <begin position="10"/>
        <end position="51"/>
    </location>
</feature>
<dbReference type="InterPro" id="IPR016073">
    <property type="entry name" value="Skp1_comp_POZ"/>
</dbReference>